<dbReference type="Proteomes" id="UP000467700">
    <property type="component" value="Unassembled WGS sequence"/>
</dbReference>
<organism evidence="2 3">
    <name type="scientific">Cyclocybe aegerita</name>
    <name type="common">Black poplar mushroom</name>
    <name type="synonym">Agrocybe aegerita</name>
    <dbReference type="NCBI Taxonomy" id="1973307"/>
    <lineage>
        <taxon>Eukaryota</taxon>
        <taxon>Fungi</taxon>
        <taxon>Dikarya</taxon>
        <taxon>Basidiomycota</taxon>
        <taxon>Agaricomycotina</taxon>
        <taxon>Agaricomycetes</taxon>
        <taxon>Agaricomycetidae</taxon>
        <taxon>Agaricales</taxon>
        <taxon>Agaricineae</taxon>
        <taxon>Bolbitiaceae</taxon>
        <taxon>Cyclocybe</taxon>
    </lineage>
</organism>
<gene>
    <name evidence="2" type="ORF">AAE3_LOCUS7337</name>
</gene>
<dbReference type="EMBL" id="CACVBS010000046">
    <property type="protein sequence ID" value="CAA7264966.1"/>
    <property type="molecule type" value="Genomic_DNA"/>
</dbReference>
<accession>A0A8S0WT66</accession>
<dbReference type="AlphaFoldDB" id="A0A8S0WT66"/>
<evidence type="ECO:0000313" key="2">
    <source>
        <dbReference type="EMBL" id="CAA7264966.1"/>
    </source>
</evidence>
<evidence type="ECO:0000256" key="1">
    <source>
        <dbReference type="SAM" id="MobiDB-lite"/>
    </source>
</evidence>
<keyword evidence="3" id="KW-1185">Reference proteome</keyword>
<feature type="compositionally biased region" description="Low complexity" evidence="1">
    <location>
        <begin position="158"/>
        <end position="173"/>
    </location>
</feature>
<reference evidence="2 3" key="1">
    <citation type="submission" date="2020-01" db="EMBL/GenBank/DDBJ databases">
        <authorList>
            <person name="Gupta K D."/>
        </authorList>
    </citation>
    <scope>NUCLEOTIDE SEQUENCE [LARGE SCALE GENOMIC DNA]</scope>
</reference>
<name>A0A8S0WT66_CYCAE</name>
<evidence type="ECO:0000313" key="3">
    <source>
        <dbReference type="Proteomes" id="UP000467700"/>
    </source>
</evidence>
<comment type="caution">
    <text evidence="2">The sequence shown here is derived from an EMBL/GenBank/DDBJ whole genome shotgun (WGS) entry which is preliminary data.</text>
</comment>
<proteinExistence type="predicted"/>
<protein>
    <submittedName>
        <fullName evidence="2">Uncharacterized protein</fullName>
    </submittedName>
</protein>
<dbReference type="OrthoDB" id="10547520at2759"/>
<feature type="region of interest" description="Disordered" evidence="1">
    <location>
        <begin position="154"/>
        <end position="173"/>
    </location>
</feature>
<sequence>MHGDFDLPANSENELIHLLEHTPSLLALALETTLVTDLLFRRLGPPSLQDSATFSGTIDQSPAFLPLLHTLAIHVFINFQWHSVANMFTTSVGSFDSARRALKNFGLKIYGDFRDSPPLHGSDPNEIEEDAAERLLVVRKSGVNVTILDERDCDMLDAPDSTSPSSSAEGNDL</sequence>